<dbReference type="Gene3D" id="2.40.330.10">
    <property type="entry name" value="DNA-binding pseudobarrel domain"/>
    <property type="match status" value="2"/>
</dbReference>
<evidence type="ECO:0000256" key="3">
    <source>
        <dbReference type="ARBA" id="ARBA00023125"/>
    </source>
</evidence>
<protein>
    <recommendedName>
        <fullName evidence="7">TF-B3 domain-containing protein</fullName>
    </recommendedName>
</protein>
<dbReference type="EMBL" id="CP133616">
    <property type="protein sequence ID" value="WMV30659.1"/>
    <property type="molecule type" value="Genomic_DNA"/>
</dbReference>
<dbReference type="SMART" id="SM01019">
    <property type="entry name" value="B3"/>
    <property type="match status" value="2"/>
</dbReference>
<dbReference type="PROSITE" id="PS50863">
    <property type="entry name" value="B3"/>
    <property type="match status" value="1"/>
</dbReference>
<keyword evidence="6" id="KW-0472">Membrane</keyword>
<keyword evidence="4" id="KW-0804">Transcription</keyword>
<reference evidence="8" key="1">
    <citation type="submission" date="2023-08" db="EMBL/GenBank/DDBJ databases">
        <title>A de novo genome assembly of Solanum verrucosum Schlechtendal, a Mexican diploid species geographically isolated from the other diploid A-genome species in potato relatives.</title>
        <authorList>
            <person name="Hosaka K."/>
        </authorList>
    </citation>
    <scope>NUCLEOTIDE SEQUENCE</scope>
    <source>
        <tissue evidence="8">Young leaves</tissue>
    </source>
</reference>
<name>A0AAF0QUM4_SOLVR</name>
<keyword evidence="6" id="KW-1133">Transmembrane helix</keyword>
<evidence type="ECO:0000256" key="6">
    <source>
        <dbReference type="SAM" id="Phobius"/>
    </source>
</evidence>
<evidence type="ECO:0000256" key="5">
    <source>
        <dbReference type="ARBA" id="ARBA00023242"/>
    </source>
</evidence>
<keyword evidence="3" id="KW-0238">DNA-binding</keyword>
<keyword evidence="9" id="KW-1185">Reference proteome</keyword>
<gene>
    <name evidence="8" type="ORF">MTR67_024044</name>
</gene>
<keyword evidence="2" id="KW-0805">Transcription regulation</keyword>
<dbReference type="PANTHER" id="PTHR31920">
    <property type="entry name" value="B3 DOMAIN-CONTAINING"/>
    <property type="match status" value="1"/>
</dbReference>
<dbReference type="InterPro" id="IPR015300">
    <property type="entry name" value="DNA-bd_pseudobarrel_sf"/>
</dbReference>
<evidence type="ECO:0000256" key="1">
    <source>
        <dbReference type="ARBA" id="ARBA00004123"/>
    </source>
</evidence>
<keyword evidence="6" id="KW-0812">Transmembrane</keyword>
<dbReference type="PANTHER" id="PTHR31920:SF112">
    <property type="entry name" value="TF-B3 DOMAIN-CONTAINING PROTEIN"/>
    <property type="match status" value="1"/>
</dbReference>
<evidence type="ECO:0000313" key="8">
    <source>
        <dbReference type="EMBL" id="WMV30659.1"/>
    </source>
</evidence>
<dbReference type="AlphaFoldDB" id="A0AAF0QUM4"/>
<evidence type="ECO:0000256" key="2">
    <source>
        <dbReference type="ARBA" id="ARBA00023015"/>
    </source>
</evidence>
<dbReference type="SUPFAM" id="SSF101936">
    <property type="entry name" value="DNA-binding pseudobarrel domain"/>
    <property type="match status" value="2"/>
</dbReference>
<dbReference type="CDD" id="cd10017">
    <property type="entry name" value="B3_DNA"/>
    <property type="match status" value="1"/>
</dbReference>
<dbReference type="GO" id="GO:0005634">
    <property type="term" value="C:nucleus"/>
    <property type="evidence" value="ECO:0007669"/>
    <property type="project" value="UniProtKB-SubCell"/>
</dbReference>
<dbReference type="Pfam" id="PF02362">
    <property type="entry name" value="B3"/>
    <property type="match status" value="1"/>
</dbReference>
<keyword evidence="5" id="KW-0539">Nucleus</keyword>
<feature type="transmembrane region" description="Helical" evidence="6">
    <location>
        <begin position="127"/>
        <end position="155"/>
    </location>
</feature>
<dbReference type="GO" id="GO:0003677">
    <property type="term" value="F:DNA binding"/>
    <property type="evidence" value="ECO:0007669"/>
    <property type="project" value="UniProtKB-KW"/>
</dbReference>
<dbReference type="InterPro" id="IPR050655">
    <property type="entry name" value="Plant_B3_domain"/>
</dbReference>
<proteinExistence type="predicted"/>
<evidence type="ECO:0000259" key="7">
    <source>
        <dbReference type="PROSITE" id="PS50863"/>
    </source>
</evidence>
<organism evidence="8 9">
    <name type="scientific">Solanum verrucosum</name>
    <dbReference type="NCBI Taxonomy" id="315347"/>
    <lineage>
        <taxon>Eukaryota</taxon>
        <taxon>Viridiplantae</taxon>
        <taxon>Streptophyta</taxon>
        <taxon>Embryophyta</taxon>
        <taxon>Tracheophyta</taxon>
        <taxon>Spermatophyta</taxon>
        <taxon>Magnoliopsida</taxon>
        <taxon>eudicotyledons</taxon>
        <taxon>Gunneridae</taxon>
        <taxon>Pentapetalae</taxon>
        <taxon>asterids</taxon>
        <taxon>lamiids</taxon>
        <taxon>Solanales</taxon>
        <taxon>Solanaceae</taxon>
        <taxon>Solanoideae</taxon>
        <taxon>Solaneae</taxon>
        <taxon>Solanum</taxon>
    </lineage>
</organism>
<accession>A0AAF0QUM4</accession>
<evidence type="ECO:0000313" key="9">
    <source>
        <dbReference type="Proteomes" id="UP001234989"/>
    </source>
</evidence>
<feature type="domain" description="TF-B3" evidence="7">
    <location>
        <begin position="49"/>
        <end position="112"/>
    </location>
</feature>
<sequence>MEACFDEHEKDCLMINGKRVLSFFTVMIEEGFLEVLVKCGSLFSHLIDREINLEDSCRLLWRVTVSNHNGSLAIKQGWPEFSSKHDVKEGEFIVFHFVPSDEHFIAQIFGTSGCEKRTYPKAISLDFFCLCCVVLNFCALAAFQHFLIVISLLLLCNEKVTESEPADLRDTPSLNAINYSCLVDVDGRNFLKLSESWRKYLPIREKFGCGIVFLQGTDKRIWHTYYHSISKFEVLTSGWDKVTAAYSMNAGDKCLFQLVDQQGHLFDVHKI</sequence>
<dbReference type="Proteomes" id="UP001234989">
    <property type="component" value="Chromosome 5"/>
</dbReference>
<dbReference type="InterPro" id="IPR003340">
    <property type="entry name" value="B3_DNA-bd"/>
</dbReference>
<evidence type="ECO:0000256" key="4">
    <source>
        <dbReference type="ARBA" id="ARBA00023163"/>
    </source>
</evidence>
<comment type="subcellular location">
    <subcellularLocation>
        <location evidence="1">Nucleus</location>
    </subcellularLocation>
</comment>